<dbReference type="SUPFAM" id="SSF53474">
    <property type="entry name" value="alpha/beta-Hydrolases"/>
    <property type="match status" value="1"/>
</dbReference>
<proteinExistence type="predicted"/>
<sequence>MSTSTSVQQAATTQDLPVKGPVWVSKFTTPSPSRDDNSRELLLGLNDEANSHNIHYDRPSCEQLSCEWTGYRDGVEAGTPEPLLPENEKFQKLVEVPRVPWRLNTPSSYRGRAGSLAKATGGKILMVKLRLAPQSPFPTAFLDVFQTYLLRLASPPNSPHEAIPAKNIVLAGDSSRSVLALSLLQVLLQLKRKNIPMKFHENTLQPAGLTLLSVTTDLVNALLSHERNITHAHPLASPVASLDWSGSCSLWSASRQEQVVDGYRLIAQIAFSQEVPVVLQEYEGMPRAFFWVFGKAPQTIKILADWAEAIVAFGKGKKLVSKAEFIHAEGLKAEELS</sequence>
<organism evidence="3 4">
    <name type="scientific">Botryotinia fuckeliana (strain BcDW1)</name>
    <name type="common">Noble rot fungus</name>
    <name type="synonym">Botrytis cinerea</name>
    <dbReference type="NCBI Taxonomy" id="1290391"/>
    <lineage>
        <taxon>Eukaryota</taxon>
        <taxon>Fungi</taxon>
        <taxon>Dikarya</taxon>
        <taxon>Ascomycota</taxon>
        <taxon>Pezizomycotina</taxon>
        <taxon>Leotiomycetes</taxon>
        <taxon>Helotiales</taxon>
        <taxon>Sclerotiniaceae</taxon>
        <taxon>Botrytis</taxon>
    </lineage>
</organism>
<dbReference type="Pfam" id="PF07859">
    <property type="entry name" value="Abhydrolase_3"/>
    <property type="match status" value="1"/>
</dbReference>
<dbReference type="PANTHER" id="PTHR48081">
    <property type="entry name" value="AB HYDROLASE SUPERFAMILY PROTEIN C4A8.06C"/>
    <property type="match status" value="1"/>
</dbReference>
<dbReference type="PANTHER" id="PTHR48081:SF7">
    <property type="entry name" value="ALPHA_BETA HYDROLASE FOLD-3 DOMAIN-CONTAINING PROTEIN"/>
    <property type="match status" value="1"/>
</dbReference>
<dbReference type="GO" id="GO:0016787">
    <property type="term" value="F:hydrolase activity"/>
    <property type="evidence" value="ECO:0007669"/>
    <property type="project" value="UniProtKB-KW"/>
</dbReference>
<dbReference type="Gene3D" id="3.40.50.1820">
    <property type="entry name" value="alpha/beta hydrolase"/>
    <property type="match status" value="1"/>
</dbReference>
<dbReference type="InterPro" id="IPR029058">
    <property type="entry name" value="AB_hydrolase_fold"/>
</dbReference>
<keyword evidence="1" id="KW-0378">Hydrolase</keyword>
<name>M7UFK8_BOTF1</name>
<dbReference type="OrthoDB" id="5354320at2759"/>
<evidence type="ECO:0000256" key="1">
    <source>
        <dbReference type="ARBA" id="ARBA00022801"/>
    </source>
</evidence>
<dbReference type="HOGENOM" id="CLU_027519_0_0_1"/>
<dbReference type="InterPro" id="IPR050300">
    <property type="entry name" value="GDXG_lipolytic_enzyme"/>
</dbReference>
<gene>
    <name evidence="3" type="ORF">BcDW1_5883</name>
</gene>
<accession>M7UFK8</accession>
<evidence type="ECO:0000313" key="4">
    <source>
        <dbReference type="Proteomes" id="UP000012045"/>
    </source>
</evidence>
<dbReference type="AlphaFoldDB" id="M7UFK8"/>
<dbReference type="Proteomes" id="UP000012045">
    <property type="component" value="Unassembled WGS sequence"/>
</dbReference>
<dbReference type="InterPro" id="IPR013094">
    <property type="entry name" value="AB_hydrolase_3"/>
</dbReference>
<protein>
    <submittedName>
        <fullName evidence="3">Putative lipase esterase protein</fullName>
    </submittedName>
</protein>
<evidence type="ECO:0000313" key="3">
    <source>
        <dbReference type="EMBL" id="EMR85503.1"/>
    </source>
</evidence>
<feature type="domain" description="Alpha/beta hydrolase fold-3" evidence="2">
    <location>
        <begin position="103"/>
        <end position="287"/>
    </location>
</feature>
<evidence type="ECO:0000259" key="2">
    <source>
        <dbReference type="Pfam" id="PF07859"/>
    </source>
</evidence>
<dbReference type="EMBL" id="KB707897">
    <property type="protein sequence ID" value="EMR85503.1"/>
    <property type="molecule type" value="Genomic_DNA"/>
</dbReference>
<dbReference type="STRING" id="1290391.M7UFK8"/>
<reference evidence="4" key="1">
    <citation type="journal article" date="2013" name="Genome Announc.">
        <title>Draft genome sequence of Botrytis cinerea BcDW1, inoculum for noble rot of grape berries.</title>
        <authorList>
            <person name="Blanco-Ulate B."/>
            <person name="Allen G."/>
            <person name="Powell A.L."/>
            <person name="Cantu D."/>
        </authorList>
    </citation>
    <scope>NUCLEOTIDE SEQUENCE [LARGE SCALE GENOMIC DNA]</scope>
    <source>
        <strain evidence="4">BcDW1</strain>
    </source>
</reference>